<proteinExistence type="predicted"/>
<dbReference type="KEGG" id="vg:6920726"/>
<name>B5LJN6_9CAUD</name>
<protein>
    <submittedName>
        <fullName evidence="1">Uncharacterized protein</fullName>
    </submittedName>
</protein>
<evidence type="ECO:0000313" key="1">
    <source>
        <dbReference type="EMBL" id="ACH62233.1"/>
    </source>
</evidence>
<evidence type="ECO:0000313" key="2">
    <source>
        <dbReference type="Proteomes" id="UP000001849"/>
    </source>
</evidence>
<dbReference type="EMBL" id="EU826466">
    <property type="protein sequence ID" value="ACH62233.1"/>
    <property type="molecule type" value="Genomic_DNA"/>
</dbReference>
<accession>B5LJN6</accession>
<keyword evidence="2" id="KW-1185">Reference proteome</keyword>
<gene>
    <name evidence="1" type="primary">266</name>
    <name evidence="1" type="ORF">MYRNA_266</name>
</gene>
<dbReference type="Proteomes" id="UP000001849">
    <property type="component" value="Segment"/>
</dbReference>
<organism evidence="1 2">
    <name type="scientific">Mycobacterium phage Myrna</name>
    <dbReference type="NCBI Taxonomy" id="546805"/>
    <lineage>
        <taxon>Viruses</taxon>
        <taxon>Duplodnaviria</taxon>
        <taxon>Heunggongvirae</taxon>
        <taxon>Uroviricota</taxon>
        <taxon>Caudoviricetes</taxon>
        <taxon>Ceeclamvirinae</taxon>
        <taxon>Myrnavirus</taxon>
        <taxon>Myrnavirus myrna</taxon>
    </lineage>
</organism>
<sequence length="162" mass="18237">MGQSQVSGRLIFEADREKVKRTLSRYAKSDLHNGQYTVPELMWDDLIDELAYALGESRPKPKPQWRQPKGIPVLFGDDVFQITGRGLVVALRMDSRQPVRDVALHDLVRFHESTKTSGMNELARIVPEVDPKKVYEITGIETQGNGSNGLRGLLVKPVAREL</sequence>
<dbReference type="GeneID" id="6920726"/>
<reference evidence="1 2" key="1">
    <citation type="submission" date="2008-06" db="EMBL/GenBank/DDBJ databases">
        <authorList>
            <person name="Smith A.L."/>
            <person name="Paladin E.C."/>
            <person name="Jacobs-Sera D."/>
            <person name="Hendirx R.W."/>
            <person name="Hatfull G.F."/>
        </authorList>
    </citation>
    <scope>NUCLEOTIDE SEQUENCE [LARGE SCALE GENOMIC DNA]</scope>
</reference>
<dbReference type="RefSeq" id="YP_002225143.1">
    <property type="nucleotide sequence ID" value="NC_011273.1"/>
</dbReference>